<evidence type="ECO:0000259" key="15">
    <source>
        <dbReference type="PROSITE" id="PS50109"/>
    </source>
</evidence>
<dbReference type="EMBL" id="QRDZ01000004">
    <property type="protein sequence ID" value="RED85471.1"/>
    <property type="molecule type" value="Genomic_DNA"/>
</dbReference>
<keyword evidence="10" id="KW-0067">ATP-binding</keyword>
<dbReference type="GO" id="GO:0005524">
    <property type="term" value="F:ATP binding"/>
    <property type="evidence" value="ECO:0007669"/>
    <property type="project" value="UniProtKB-KW"/>
</dbReference>
<accession>A0A3D9KG38</accession>
<proteinExistence type="predicted"/>
<evidence type="ECO:0000256" key="14">
    <source>
        <dbReference type="SAM" id="Phobius"/>
    </source>
</evidence>
<dbReference type="SMART" id="SM00304">
    <property type="entry name" value="HAMP"/>
    <property type="match status" value="1"/>
</dbReference>
<evidence type="ECO:0000256" key="1">
    <source>
        <dbReference type="ARBA" id="ARBA00000085"/>
    </source>
</evidence>
<feature type="transmembrane region" description="Helical" evidence="14">
    <location>
        <begin position="14"/>
        <end position="34"/>
    </location>
</feature>
<dbReference type="Gene3D" id="3.30.565.10">
    <property type="entry name" value="Histidine kinase-like ATPase, C-terminal domain"/>
    <property type="match status" value="1"/>
</dbReference>
<dbReference type="Proteomes" id="UP000256977">
    <property type="component" value="Unassembled WGS sequence"/>
</dbReference>
<keyword evidence="18" id="KW-1185">Reference proteome</keyword>
<protein>
    <recommendedName>
        <fullName evidence="3">histidine kinase</fullName>
        <ecNumber evidence="3">2.7.13.3</ecNumber>
    </recommendedName>
</protein>
<evidence type="ECO:0000313" key="17">
    <source>
        <dbReference type="EMBL" id="RED85471.1"/>
    </source>
</evidence>
<keyword evidence="5" id="KW-0597">Phosphoprotein</keyword>
<feature type="transmembrane region" description="Helical" evidence="14">
    <location>
        <begin position="299"/>
        <end position="317"/>
    </location>
</feature>
<name>A0A3D9KG38_9BACL</name>
<dbReference type="PROSITE" id="PS50885">
    <property type="entry name" value="HAMP"/>
    <property type="match status" value="1"/>
</dbReference>
<sequence>MMRLFDFLKLHQKWLLAIFSLIVVPLVVYTYLSYAKMADMAKKQTIQLAEKTTGRTASELGFLTASSINALDILSLDRNMNEMLSQNPDEHPIPLQLRDYANIVNFANTLERNKDFYRVRLYVRDDFVYANDHVNLFGLSQALSEQWGEDLTRSGQNAHWFIPQEDENADGTPPLVSVARKMLNLDNFTRTNGVIRIDILQSTLTDKLTDTKITDGALVYLQNVQGQIIARSDPELGPEGLPAAKEWLSLPANEWNTRRIGNTSVMLSHRAVEGSDWSLVTVVPVKEVLAGITALRNQLIAILLSIVLFAYFLAYLASKAGTKKIKHLIKRMKKVQSGDLNVIISRYGKDELGELVENFNYMIVKLTGLMNEHVQLGIALRSADLRTLQSQINPHFLYNSLDLINCTAIEHQVPDITKMVRALTKYYKIGLSKGMNIVSLESELEHAKAYVQIMNMRYADAVEFNIDIDTSLLCCRIPKITLQPLVENAILHGILEKENKRGTIRLTGRRDHAAIRLFLEDDGIGIPANKLGTLFSHNAHDLQQAESGIGIQNTHDRLRLAYGEAFGLNLKSEPGRGTIVEIRFPGDSGFEDK</sequence>
<evidence type="ECO:0000259" key="16">
    <source>
        <dbReference type="PROSITE" id="PS50885"/>
    </source>
</evidence>
<dbReference type="InterPro" id="IPR033479">
    <property type="entry name" value="dCache_1"/>
</dbReference>
<evidence type="ECO:0000256" key="4">
    <source>
        <dbReference type="ARBA" id="ARBA00022475"/>
    </source>
</evidence>
<evidence type="ECO:0000313" key="18">
    <source>
        <dbReference type="Proteomes" id="UP000256977"/>
    </source>
</evidence>
<dbReference type="Gene3D" id="3.30.450.20">
    <property type="entry name" value="PAS domain"/>
    <property type="match status" value="1"/>
</dbReference>
<dbReference type="InterPro" id="IPR036890">
    <property type="entry name" value="HATPase_C_sf"/>
</dbReference>
<dbReference type="InterPro" id="IPR003660">
    <property type="entry name" value="HAMP_dom"/>
</dbReference>
<dbReference type="InterPro" id="IPR010559">
    <property type="entry name" value="Sig_transdc_His_kin_internal"/>
</dbReference>
<organism evidence="17 18">
    <name type="scientific">Cohnella phaseoli</name>
    <dbReference type="NCBI Taxonomy" id="456490"/>
    <lineage>
        <taxon>Bacteria</taxon>
        <taxon>Bacillati</taxon>
        <taxon>Bacillota</taxon>
        <taxon>Bacilli</taxon>
        <taxon>Bacillales</taxon>
        <taxon>Paenibacillaceae</taxon>
        <taxon>Cohnella</taxon>
    </lineage>
</organism>
<comment type="caution">
    <text evidence="17">The sequence shown here is derived from an EMBL/GenBank/DDBJ whole genome shotgun (WGS) entry which is preliminary data.</text>
</comment>
<dbReference type="SUPFAM" id="SSF55874">
    <property type="entry name" value="ATPase domain of HSP90 chaperone/DNA topoisomerase II/histidine kinase"/>
    <property type="match status" value="1"/>
</dbReference>
<dbReference type="Pfam" id="PF02743">
    <property type="entry name" value="dCache_1"/>
    <property type="match status" value="1"/>
</dbReference>
<evidence type="ECO:0000256" key="13">
    <source>
        <dbReference type="ARBA" id="ARBA00023136"/>
    </source>
</evidence>
<keyword evidence="13 14" id="KW-0472">Membrane</keyword>
<evidence type="ECO:0000256" key="10">
    <source>
        <dbReference type="ARBA" id="ARBA00022840"/>
    </source>
</evidence>
<evidence type="ECO:0000256" key="3">
    <source>
        <dbReference type="ARBA" id="ARBA00012438"/>
    </source>
</evidence>
<evidence type="ECO:0000256" key="2">
    <source>
        <dbReference type="ARBA" id="ARBA00004651"/>
    </source>
</evidence>
<keyword evidence="9 17" id="KW-0418">Kinase</keyword>
<dbReference type="PANTHER" id="PTHR34220">
    <property type="entry name" value="SENSOR HISTIDINE KINASE YPDA"/>
    <property type="match status" value="1"/>
</dbReference>
<dbReference type="AlphaFoldDB" id="A0A3D9KG38"/>
<dbReference type="Gene3D" id="1.10.287.130">
    <property type="match status" value="1"/>
</dbReference>
<evidence type="ECO:0000256" key="11">
    <source>
        <dbReference type="ARBA" id="ARBA00022989"/>
    </source>
</evidence>
<dbReference type="Pfam" id="PF06580">
    <property type="entry name" value="His_kinase"/>
    <property type="match status" value="1"/>
</dbReference>
<evidence type="ECO:0000256" key="5">
    <source>
        <dbReference type="ARBA" id="ARBA00022553"/>
    </source>
</evidence>
<dbReference type="SUPFAM" id="SSF158472">
    <property type="entry name" value="HAMP domain-like"/>
    <property type="match status" value="1"/>
</dbReference>
<comment type="catalytic activity">
    <reaction evidence="1">
        <text>ATP + protein L-histidine = ADP + protein N-phospho-L-histidine.</text>
        <dbReference type="EC" id="2.7.13.3"/>
    </reaction>
</comment>
<keyword evidence="11 14" id="KW-1133">Transmembrane helix</keyword>
<dbReference type="PROSITE" id="PS50109">
    <property type="entry name" value="HIS_KIN"/>
    <property type="match status" value="1"/>
</dbReference>
<dbReference type="OrthoDB" id="9776552at2"/>
<evidence type="ECO:0000256" key="12">
    <source>
        <dbReference type="ARBA" id="ARBA00023012"/>
    </source>
</evidence>
<keyword evidence="6" id="KW-0808">Transferase</keyword>
<evidence type="ECO:0000256" key="9">
    <source>
        <dbReference type="ARBA" id="ARBA00022777"/>
    </source>
</evidence>
<keyword evidence="12" id="KW-0902">Two-component regulatory system</keyword>
<dbReference type="GO" id="GO:0005886">
    <property type="term" value="C:plasma membrane"/>
    <property type="evidence" value="ECO:0007669"/>
    <property type="project" value="UniProtKB-SubCell"/>
</dbReference>
<dbReference type="InterPro" id="IPR050640">
    <property type="entry name" value="Bact_2-comp_sensor_kinase"/>
</dbReference>
<dbReference type="EC" id="2.7.13.3" evidence="3"/>
<comment type="subcellular location">
    <subcellularLocation>
        <location evidence="2">Cell membrane</location>
        <topology evidence="2">Multi-pass membrane protein</topology>
    </subcellularLocation>
</comment>
<dbReference type="CDD" id="cd18774">
    <property type="entry name" value="PDC2_HK_sensor"/>
    <property type="match status" value="1"/>
</dbReference>
<keyword evidence="8" id="KW-0547">Nucleotide-binding</keyword>
<keyword evidence="7 14" id="KW-0812">Transmembrane</keyword>
<evidence type="ECO:0000256" key="8">
    <source>
        <dbReference type="ARBA" id="ARBA00022741"/>
    </source>
</evidence>
<dbReference type="GO" id="GO:0000155">
    <property type="term" value="F:phosphorelay sensor kinase activity"/>
    <property type="evidence" value="ECO:0007669"/>
    <property type="project" value="InterPro"/>
</dbReference>
<gene>
    <name evidence="17" type="ORF">DFP98_104176</name>
</gene>
<dbReference type="InterPro" id="IPR003594">
    <property type="entry name" value="HATPase_dom"/>
</dbReference>
<feature type="domain" description="HAMP" evidence="16">
    <location>
        <begin position="319"/>
        <end position="371"/>
    </location>
</feature>
<dbReference type="Pfam" id="PF02518">
    <property type="entry name" value="HATPase_c"/>
    <property type="match status" value="1"/>
</dbReference>
<dbReference type="InterPro" id="IPR005467">
    <property type="entry name" value="His_kinase_dom"/>
</dbReference>
<evidence type="ECO:0000256" key="6">
    <source>
        <dbReference type="ARBA" id="ARBA00022679"/>
    </source>
</evidence>
<evidence type="ECO:0000256" key="7">
    <source>
        <dbReference type="ARBA" id="ARBA00022692"/>
    </source>
</evidence>
<reference evidence="17 18" key="1">
    <citation type="submission" date="2018-07" db="EMBL/GenBank/DDBJ databases">
        <title>Genomic Encyclopedia of Type Strains, Phase III (KMG-III): the genomes of soil and plant-associated and newly described type strains.</title>
        <authorList>
            <person name="Whitman W."/>
        </authorList>
    </citation>
    <scope>NUCLEOTIDE SEQUENCE [LARGE SCALE GENOMIC DNA]</scope>
    <source>
        <strain evidence="17 18">CECT 7287</strain>
    </source>
</reference>
<dbReference type="Pfam" id="PF00672">
    <property type="entry name" value="HAMP"/>
    <property type="match status" value="1"/>
</dbReference>
<dbReference type="RefSeq" id="WP_116059892.1">
    <property type="nucleotide sequence ID" value="NZ_QRDZ01000004.1"/>
</dbReference>
<feature type="domain" description="Histidine kinase" evidence="15">
    <location>
        <begin position="409"/>
        <end position="588"/>
    </location>
</feature>
<keyword evidence="4" id="KW-1003">Cell membrane</keyword>
<dbReference type="PANTHER" id="PTHR34220:SF7">
    <property type="entry name" value="SENSOR HISTIDINE KINASE YPDA"/>
    <property type="match status" value="1"/>
</dbReference>
<dbReference type="CDD" id="cd06225">
    <property type="entry name" value="HAMP"/>
    <property type="match status" value="1"/>
</dbReference>